<feature type="non-terminal residue" evidence="2">
    <location>
        <position position="1"/>
    </location>
</feature>
<gene>
    <name evidence="2" type="ORF">N310_07662</name>
</gene>
<accession>A0A091N5Y0</accession>
<keyword evidence="3" id="KW-1185">Reference proteome</keyword>
<evidence type="ECO:0000313" key="3">
    <source>
        <dbReference type="Proteomes" id="UP000053537"/>
    </source>
</evidence>
<organism evidence="2 3">
    <name type="scientific">Acanthisitta chloris</name>
    <name type="common">rifleman</name>
    <dbReference type="NCBI Taxonomy" id="57068"/>
    <lineage>
        <taxon>Eukaryota</taxon>
        <taxon>Metazoa</taxon>
        <taxon>Chordata</taxon>
        <taxon>Craniata</taxon>
        <taxon>Vertebrata</taxon>
        <taxon>Euteleostomi</taxon>
        <taxon>Archelosauria</taxon>
        <taxon>Archosauria</taxon>
        <taxon>Dinosauria</taxon>
        <taxon>Saurischia</taxon>
        <taxon>Theropoda</taxon>
        <taxon>Coelurosauria</taxon>
        <taxon>Aves</taxon>
        <taxon>Neognathae</taxon>
        <taxon>Neoaves</taxon>
        <taxon>Telluraves</taxon>
        <taxon>Australaves</taxon>
        <taxon>Passeriformes</taxon>
        <taxon>Acanthisittidae</taxon>
        <taxon>Acanthisitta</taxon>
    </lineage>
</organism>
<reference evidence="2 3" key="1">
    <citation type="submission" date="2014-04" db="EMBL/GenBank/DDBJ databases">
        <title>Genome evolution of avian class.</title>
        <authorList>
            <person name="Zhang G."/>
            <person name="Li C."/>
        </authorList>
    </citation>
    <scope>NUCLEOTIDE SEQUENCE [LARGE SCALE GENOMIC DNA]</scope>
    <source>
        <strain evidence="2">BGI_N310</strain>
    </source>
</reference>
<feature type="compositionally biased region" description="Basic and acidic residues" evidence="1">
    <location>
        <begin position="86"/>
        <end position="101"/>
    </location>
</feature>
<evidence type="ECO:0000256" key="1">
    <source>
        <dbReference type="SAM" id="MobiDB-lite"/>
    </source>
</evidence>
<dbReference type="Proteomes" id="UP000053537">
    <property type="component" value="Unassembled WGS sequence"/>
</dbReference>
<feature type="non-terminal residue" evidence="2">
    <location>
        <position position="142"/>
    </location>
</feature>
<dbReference type="EMBL" id="KK843063">
    <property type="protein sequence ID" value="KFP85188.1"/>
    <property type="molecule type" value="Genomic_DNA"/>
</dbReference>
<evidence type="ECO:0000313" key="2">
    <source>
        <dbReference type="EMBL" id="KFP85188.1"/>
    </source>
</evidence>
<sequence length="142" mass="15457">LHTSSASLCSGQKSSCVDETVDGQLLRAIGMPMRVPISKPCHEEQQGISSTAVQTSLLELQIPASNEPLKSMPVASKDTLPPQPAEKPKCQQEEDGKKLTEAVETPEAFLDSCILGEDLYTTRQNPNRLPAFPWESHPLSCE</sequence>
<proteinExistence type="predicted"/>
<dbReference type="AlphaFoldDB" id="A0A091N5Y0"/>
<feature type="region of interest" description="Disordered" evidence="1">
    <location>
        <begin position="64"/>
        <end position="103"/>
    </location>
</feature>
<protein>
    <submittedName>
        <fullName evidence="2">Uncharacterized protein</fullName>
    </submittedName>
</protein>
<name>A0A091N5Y0_9PASS</name>